<sequence length="447" mass="44367" precursor="true">MSSLVRSWMGLVSAAVAAASGSPAAAEGFFGLGDLSGGASTSRAWAISSDGSTIVGESVSASGTQAFRWTQAGGMAGLGDLAGGESGSVAYGVSANGSVVVGSGRSTASGTGREAFRWTQAGGMAGLGDFDGGRFDSVAFGVSGDGSVVAGSGSVAFEGVDSTNAAFRWTSAGGLSDITPLSAYGPGSPNRGAAYGVSADGSVVVGRSTSPNPYEDARPGRWNADGGWSAYPGATSTDMSGQAMAVSGDGSVVVGSVNAPPMGLSHHAFRWEQGDGAGFLHDVPSDMPSPFGNTIANAVTLDGAIVVGTSNAAGMPLDLGQRPGLSTYTRAFVWDAVNGFRSLQEELIGFGLDLSGWILLEAQGISGDGTVLTGTGINPSGRFEAWVAMLGGSTGGASPPGVVPEPSTLAMMLLGGGAIALGRHRRRGIRRGSGPDPRFDPPGRPSV</sequence>
<gene>
    <name evidence="4" type="ORF">ElP_50100</name>
</gene>
<name>A0A518H888_9BACT</name>
<feature type="chain" id="PRO_5021952282" evidence="2">
    <location>
        <begin position="26"/>
        <end position="447"/>
    </location>
</feature>
<dbReference type="NCBIfam" id="TIGR02595">
    <property type="entry name" value="PEP_CTERM"/>
    <property type="match status" value="1"/>
</dbReference>
<keyword evidence="2" id="KW-0732">Signal</keyword>
<proteinExistence type="predicted"/>
<accession>A0A518H888</accession>
<dbReference type="Pfam" id="PF07589">
    <property type="entry name" value="PEP-CTERM"/>
    <property type="match status" value="1"/>
</dbReference>
<reference evidence="4 5" key="1">
    <citation type="submission" date="2019-02" db="EMBL/GenBank/DDBJ databases">
        <title>Deep-cultivation of Planctomycetes and their phenomic and genomic characterization uncovers novel biology.</title>
        <authorList>
            <person name="Wiegand S."/>
            <person name="Jogler M."/>
            <person name="Boedeker C."/>
            <person name="Pinto D."/>
            <person name="Vollmers J."/>
            <person name="Rivas-Marin E."/>
            <person name="Kohn T."/>
            <person name="Peeters S.H."/>
            <person name="Heuer A."/>
            <person name="Rast P."/>
            <person name="Oberbeckmann S."/>
            <person name="Bunk B."/>
            <person name="Jeske O."/>
            <person name="Meyerdierks A."/>
            <person name="Storesund J.E."/>
            <person name="Kallscheuer N."/>
            <person name="Luecker S."/>
            <person name="Lage O.M."/>
            <person name="Pohl T."/>
            <person name="Merkel B.J."/>
            <person name="Hornburger P."/>
            <person name="Mueller R.-W."/>
            <person name="Bruemmer F."/>
            <person name="Labrenz M."/>
            <person name="Spormann A.M."/>
            <person name="Op den Camp H."/>
            <person name="Overmann J."/>
            <person name="Amann R."/>
            <person name="Jetten M.S.M."/>
            <person name="Mascher T."/>
            <person name="Medema M.H."/>
            <person name="Devos D.P."/>
            <person name="Kaster A.-K."/>
            <person name="Ovreas L."/>
            <person name="Rohde M."/>
            <person name="Galperin M.Y."/>
            <person name="Jogler C."/>
        </authorList>
    </citation>
    <scope>NUCLEOTIDE SEQUENCE [LARGE SCALE GENOMIC DNA]</scope>
    <source>
        <strain evidence="4 5">ElP</strain>
    </source>
</reference>
<evidence type="ECO:0000259" key="3">
    <source>
        <dbReference type="Pfam" id="PF07589"/>
    </source>
</evidence>
<dbReference type="EMBL" id="CP036426">
    <property type="protein sequence ID" value="QDV37077.1"/>
    <property type="molecule type" value="Genomic_DNA"/>
</dbReference>
<feature type="domain" description="Ice-binding protein C-terminal" evidence="3">
    <location>
        <begin position="403"/>
        <end position="426"/>
    </location>
</feature>
<dbReference type="InterPro" id="IPR014262">
    <property type="entry name" value="HAF_rpt"/>
</dbReference>
<dbReference type="AlphaFoldDB" id="A0A518H888"/>
<dbReference type="NCBIfam" id="TIGR02913">
    <property type="entry name" value="HAF_rpt"/>
    <property type="match status" value="1"/>
</dbReference>
<keyword evidence="5" id="KW-1185">Reference proteome</keyword>
<dbReference type="Proteomes" id="UP000317835">
    <property type="component" value="Chromosome"/>
</dbReference>
<dbReference type="InterPro" id="IPR013424">
    <property type="entry name" value="Ice-binding_C"/>
</dbReference>
<dbReference type="KEGG" id="tpla:ElP_50100"/>
<protein>
    <submittedName>
        <fullName evidence="4">PEP-CTERM motif protein</fullName>
    </submittedName>
</protein>
<feature type="signal peptide" evidence="2">
    <location>
        <begin position="1"/>
        <end position="25"/>
    </location>
</feature>
<organism evidence="4 5">
    <name type="scientific">Tautonia plasticadhaerens</name>
    <dbReference type="NCBI Taxonomy" id="2527974"/>
    <lineage>
        <taxon>Bacteria</taxon>
        <taxon>Pseudomonadati</taxon>
        <taxon>Planctomycetota</taxon>
        <taxon>Planctomycetia</taxon>
        <taxon>Isosphaerales</taxon>
        <taxon>Isosphaeraceae</taxon>
        <taxon>Tautonia</taxon>
    </lineage>
</organism>
<feature type="region of interest" description="Disordered" evidence="1">
    <location>
        <begin position="425"/>
        <end position="447"/>
    </location>
</feature>
<evidence type="ECO:0000256" key="2">
    <source>
        <dbReference type="SAM" id="SignalP"/>
    </source>
</evidence>
<evidence type="ECO:0000256" key="1">
    <source>
        <dbReference type="SAM" id="MobiDB-lite"/>
    </source>
</evidence>
<evidence type="ECO:0000313" key="4">
    <source>
        <dbReference type="EMBL" id="QDV37077.1"/>
    </source>
</evidence>
<evidence type="ECO:0000313" key="5">
    <source>
        <dbReference type="Proteomes" id="UP000317835"/>
    </source>
</evidence>
<dbReference type="RefSeq" id="WP_197446336.1">
    <property type="nucleotide sequence ID" value="NZ_CP036426.1"/>
</dbReference>